<dbReference type="SUPFAM" id="SSF53098">
    <property type="entry name" value="Ribonuclease H-like"/>
    <property type="match status" value="1"/>
</dbReference>
<comment type="caution">
    <text evidence="2">The sequence shown here is derived from an EMBL/GenBank/DDBJ whole genome shotgun (WGS) entry which is preliminary data.</text>
</comment>
<dbReference type="InterPro" id="IPR036397">
    <property type="entry name" value="RNaseH_sf"/>
</dbReference>
<feature type="region of interest" description="Disordered" evidence="1">
    <location>
        <begin position="254"/>
        <end position="281"/>
    </location>
</feature>
<dbReference type="InterPro" id="IPR039537">
    <property type="entry name" value="Retrotran_Ty1/copia-like"/>
</dbReference>
<dbReference type="GO" id="GO:0003676">
    <property type="term" value="F:nucleic acid binding"/>
    <property type="evidence" value="ECO:0007669"/>
    <property type="project" value="InterPro"/>
</dbReference>
<reference evidence="2" key="1">
    <citation type="journal article" date="2019" name="Sci. Rep.">
        <title>Draft genome of Tanacetum cinerariifolium, the natural source of mosquito coil.</title>
        <authorList>
            <person name="Yamashiro T."/>
            <person name="Shiraishi A."/>
            <person name="Satake H."/>
            <person name="Nakayama K."/>
        </authorList>
    </citation>
    <scope>NUCLEOTIDE SEQUENCE</scope>
</reference>
<dbReference type="PANTHER" id="PTHR42648">
    <property type="entry name" value="TRANSPOSASE, PUTATIVE-RELATED"/>
    <property type="match status" value="1"/>
</dbReference>
<dbReference type="Gene3D" id="3.30.420.10">
    <property type="entry name" value="Ribonuclease H-like superfamily/Ribonuclease H"/>
    <property type="match status" value="2"/>
</dbReference>
<dbReference type="InterPro" id="IPR012337">
    <property type="entry name" value="RNaseH-like_sf"/>
</dbReference>
<evidence type="ECO:0000313" key="2">
    <source>
        <dbReference type="EMBL" id="GEW71238.1"/>
    </source>
</evidence>
<gene>
    <name evidence="2" type="ORF">Tci_243214</name>
</gene>
<evidence type="ECO:0000256" key="1">
    <source>
        <dbReference type="SAM" id="MobiDB-lite"/>
    </source>
</evidence>
<feature type="compositionally biased region" description="Basic and acidic residues" evidence="1">
    <location>
        <begin position="256"/>
        <end position="276"/>
    </location>
</feature>
<proteinExistence type="predicted"/>
<organism evidence="2">
    <name type="scientific">Tanacetum cinerariifolium</name>
    <name type="common">Dalmatian daisy</name>
    <name type="synonym">Chrysanthemum cinerariifolium</name>
    <dbReference type="NCBI Taxonomy" id="118510"/>
    <lineage>
        <taxon>Eukaryota</taxon>
        <taxon>Viridiplantae</taxon>
        <taxon>Streptophyta</taxon>
        <taxon>Embryophyta</taxon>
        <taxon>Tracheophyta</taxon>
        <taxon>Spermatophyta</taxon>
        <taxon>Magnoliopsida</taxon>
        <taxon>eudicotyledons</taxon>
        <taxon>Gunneridae</taxon>
        <taxon>Pentapetalae</taxon>
        <taxon>asterids</taxon>
        <taxon>campanulids</taxon>
        <taxon>Asterales</taxon>
        <taxon>Asteraceae</taxon>
        <taxon>Asteroideae</taxon>
        <taxon>Anthemideae</taxon>
        <taxon>Anthemidinae</taxon>
        <taxon>Tanacetum</taxon>
    </lineage>
</organism>
<dbReference type="PANTHER" id="PTHR42648:SF21">
    <property type="entry name" value="CYSTEINE-RICH RLK (RECEPTOR-LIKE PROTEIN KINASE) 8"/>
    <property type="match status" value="1"/>
</dbReference>
<dbReference type="EMBL" id="BKCJ010070427">
    <property type="protein sequence ID" value="GEW71238.1"/>
    <property type="molecule type" value="Genomic_DNA"/>
</dbReference>
<protein>
    <submittedName>
        <fullName evidence="2">Integrase, catalytic region, zinc finger, CCHC-type, peptidase aspartic, catalytic</fullName>
    </submittedName>
</protein>
<accession>A0A699H1I0</accession>
<name>A0A699H1I0_TANCI</name>
<dbReference type="AlphaFoldDB" id="A0A699H1I0"/>
<sequence>MTGNCSQLMNFVSKILGPVRFGNDHIAKIMGYGAYQLGNVTILRAYYFKGLGHNLFFVGQFCNADLEVSFQKNTFFIRKSKKSSHQPKAKDINKEKLYLLHMDLCGLIGVASINGKRYILAIVDDYSRFTWVRFLRSKDEAPKTLHEFYENVGISHQTSVARSPQQNDIVEKRNWTLVEAARTIYDWDHLFQPMFEEYFNPPTFVVFLVHVATAPRSVDLANSLVSMLIDQDAPSTSIPSIKEQEHSLNISQGFKESPKTQPFHDDPLNESPHEDSTSQGSSLNVLQIHTPFEHLGRWTKDHPIDNVIGDPSRSVSTRNFRIGNFLLVFELAASELAASDLNVLVFQKGDDLIDSINHMMSFVPAIVTSRYPITNNQLRNSSNPRQQAAINNGRVTLQPIQGRQTSLAAGTLRTYTLGASGNNFGKQRAAQANDQILHEEELSFLANLGITEAQATQTVITHNAAYQANDLDAYDSDCDEINTTKVALMANLYHYGSDDLAEVHNHDNVNHNVTNQVVQKAQQLEPKLYDGNVIDKTNAIVICDSKETLMLTEESHSKMLLKQKGPKMLEKKVATTPVNYAVINKLSQDFETRFIPQTKLSAKQAFWSQKFMNSTEPTPSSRPTKIEVRKELPKVSMEKVLVIIALKDNLRKLKGKAVVDDAVPSHPIDPELLKVDIAPLAPKLRNSRTVHSDYLRHTQEETATL</sequence>